<evidence type="ECO:0000256" key="2">
    <source>
        <dbReference type="SAM" id="SignalP"/>
    </source>
</evidence>
<keyword evidence="1 2" id="KW-0732">Signal</keyword>
<dbReference type="InterPro" id="IPR051343">
    <property type="entry name" value="G-type_lectin_kinases/EP1-like"/>
</dbReference>
<keyword evidence="5" id="KW-1185">Reference proteome</keyword>
<dbReference type="CDD" id="cd00028">
    <property type="entry name" value="B_lectin"/>
    <property type="match status" value="1"/>
</dbReference>
<dbReference type="KEGG" id="smo:SELMODRAFT_448668"/>
<dbReference type="InParanoid" id="D8T942"/>
<feature type="non-terminal residue" evidence="4">
    <location>
        <position position="371"/>
    </location>
</feature>
<dbReference type="SMART" id="SM00108">
    <property type="entry name" value="B_lectin"/>
    <property type="match status" value="1"/>
</dbReference>
<dbReference type="OMA" id="MISILAH"/>
<dbReference type="Proteomes" id="UP000001514">
    <property type="component" value="Unassembled WGS sequence"/>
</dbReference>
<dbReference type="Gramene" id="EFJ06760">
    <property type="protein sequence ID" value="EFJ06760"/>
    <property type="gene ID" value="SELMODRAFT_448668"/>
</dbReference>
<sequence length="371" mass="40301">MYAMKLLIVSVFLVWMISILAHGTKYHLPQGWEVVNNNRLPEFTASQGNASYRLLQAGNTSLVSQDGRFALSFFRFNDSPRYYFALVFGASNYTSSSASGVCVWSANRDNPVTENATLQLSDQGLLQVMDSDGRVVWNSPRGVSGIEVQDSGNVVLYDSTGGVSWQSFDHPTDVLLEGQVIVTGQSLVSSSSSSSLSSGSMKMEVVASGLIFLLELDTVQPYLVWNMWNGNLPSDVTSINTSCPSYRIALHYSAGSVEGRYQATRNNTSDQPCGPPTAAVLGNYSSTDLHYLKLDIDGKLIPYIYNFGRASWESGQPFMSNIFGSCLPMTCESHSVCAGSSQCSCIVQGQDGDQEQTCPSPSDIPLVCNHE</sequence>
<protein>
    <recommendedName>
        <fullName evidence="3">Bulb-type lectin domain-containing protein</fullName>
    </recommendedName>
</protein>
<dbReference type="PROSITE" id="PS50927">
    <property type="entry name" value="BULB_LECTIN"/>
    <property type="match status" value="1"/>
</dbReference>
<dbReference type="InterPro" id="IPR036426">
    <property type="entry name" value="Bulb-type_lectin_dom_sf"/>
</dbReference>
<dbReference type="Pfam" id="PF01453">
    <property type="entry name" value="B_lectin"/>
    <property type="match status" value="1"/>
</dbReference>
<dbReference type="PANTHER" id="PTHR47976">
    <property type="entry name" value="G-TYPE LECTIN S-RECEPTOR-LIKE SERINE/THREONINE-PROTEIN KINASE SD2-5"/>
    <property type="match status" value="1"/>
</dbReference>
<accession>D8T942</accession>
<feature type="signal peptide" evidence="2">
    <location>
        <begin position="1"/>
        <end position="21"/>
    </location>
</feature>
<dbReference type="EMBL" id="GL377694">
    <property type="protein sequence ID" value="EFJ06760.1"/>
    <property type="molecule type" value="Genomic_DNA"/>
</dbReference>
<dbReference type="SUPFAM" id="SSF51110">
    <property type="entry name" value="alpha-D-mannose-specific plant lectins"/>
    <property type="match status" value="1"/>
</dbReference>
<evidence type="ECO:0000313" key="5">
    <source>
        <dbReference type="Proteomes" id="UP000001514"/>
    </source>
</evidence>
<reference evidence="4 5" key="1">
    <citation type="journal article" date="2011" name="Science">
        <title>The Selaginella genome identifies genetic changes associated with the evolution of vascular plants.</title>
        <authorList>
            <person name="Banks J.A."/>
            <person name="Nishiyama T."/>
            <person name="Hasebe M."/>
            <person name="Bowman J.L."/>
            <person name="Gribskov M."/>
            <person name="dePamphilis C."/>
            <person name="Albert V.A."/>
            <person name="Aono N."/>
            <person name="Aoyama T."/>
            <person name="Ambrose B.A."/>
            <person name="Ashton N.W."/>
            <person name="Axtell M.J."/>
            <person name="Barker E."/>
            <person name="Barker M.S."/>
            <person name="Bennetzen J.L."/>
            <person name="Bonawitz N.D."/>
            <person name="Chapple C."/>
            <person name="Cheng C."/>
            <person name="Correa L.G."/>
            <person name="Dacre M."/>
            <person name="DeBarry J."/>
            <person name="Dreyer I."/>
            <person name="Elias M."/>
            <person name="Engstrom E.M."/>
            <person name="Estelle M."/>
            <person name="Feng L."/>
            <person name="Finet C."/>
            <person name="Floyd S.K."/>
            <person name="Frommer W.B."/>
            <person name="Fujita T."/>
            <person name="Gramzow L."/>
            <person name="Gutensohn M."/>
            <person name="Harholt J."/>
            <person name="Hattori M."/>
            <person name="Heyl A."/>
            <person name="Hirai T."/>
            <person name="Hiwatashi Y."/>
            <person name="Ishikawa M."/>
            <person name="Iwata M."/>
            <person name="Karol K.G."/>
            <person name="Koehler B."/>
            <person name="Kolukisaoglu U."/>
            <person name="Kubo M."/>
            <person name="Kurata T."/>
            <person name="Lalonde S."/>
            <person name="Li K."/>
            <person name="Li Y."/>
            <person name="Litt A."/>
            <person name="Lyons E."/>
            <person name="Manning G."/>
            <person name="Maruyama T."/>
            <person name="Michael T.P."/>
            <person name="Mikami K."/>
            <person name="Miyazaki S."/>
            <person name="Morinaga S."/>
            <person name="Murata T."/>
            <person name="Mueller-Roeber B."/>
            <person name="Nelson D.R."/>
            <person name="Obara M."/>
            <person name="Oguri Y."/>
            <person name="Olmstead R.G."/>
            <person name="Onodera N."/>
            <person name="Petersen B.L."/>
            <person name="Pils B."/>
            <person name="Prigge M."/>
            <person name="Rensing S.A."/>
            <person name="Riano-Pachon D.M."/>
            <person name="Roberts A.W."/>
            <person name="Sato Y."/>
            <person name="Scheller H.V."/>
            <person name="Schulz B."/>
            <person name="Schulz C."/>
            <person name="Shakirov E.V."/>
            <person name="Shibagaki N."/>
            <person name="Shinohara N."/>
            <person name="Shippen D.E."/>
            <person name="Soerensen I."/>
            <person name="Sotooka R."/>
            <person name="Sugimoto N."/>
            <person name="Sugita M."/>
            <person name="Sumikawa N."/>
            <person name="Tanurdzic M."/>
            <person name="Theissen G."/>
            <person name="Ulvskov P."/>
            <person name="Wakazuki S."/>
            <person name="Weng J.K."/>
            <person name="Willats W.W."/>
            <person name="Wipf D."/>
            <person name="Wolf P.G."/>
            <person name="Yang L."/>
            <person name="Zimmer A.D."/>
            <person name="Zhu Q."/>
            <person name="Mitros T."/>
            <person name="Hellsten U."/>
            <person name="Loque D."/>
            <person name="Otillar R."/>
            <person name="Salamov A."/>
            <person name="Schmutz J."/>
            <person name="Shapiro H."/>
            <person name="Lindquist E."/>
            <person name="Lucas S."/>
            <person name="Rokhsar D."/>
            <person name="Grigoriev I.V."/>
        </authorList>
    </citation>
    <scope>NUCLEOTIDE SEQUENCE [LARGE SCALE GENOMIC DNA]</scope>
</reference>
<dbReference type="AlphaFoldDB" id="D8T942"/>
<evidence type="ECO:0000313" key="4">
    <source>
        <dbReference type="EMBL" id="EFJ06760.1"/>
    </source>
</evidence>
<evidence type="ECO:0000256" key="1">
    <source>
        <dbReference type="ARBA" id="ARBA00022729"/>
    </source>
</evidence>
<dbReference type="InterPro" id="IPR001480">
    <property type="entry name" value="Bulb-type_lectin_dom"/>
</dbReference>
<evidence type="ECO:0000259" key="3">
    <source>
        <dbReference type="PROSITE" id="PS50927"/>
    </source>
</evidence>
<feature type="domain" description="Bulb-type lectin" evidence="3">
    <location>
        <begin position="47"/>
        <end position="169"/>
    </location>
</feature>
<dbReference type="HOGENOM" id="CLU_747215_0_0_1"/>
<name>D8T942_SELML</name>
<proteinExistence type="predicted"/>
<dbReference type="Gene3D" id="2.90.10.10">
    <property type="entry name" value="Bulb-type lectin domain"/>
    <property type="match status" value="1"/>
</dbReference>
<gene>
    <name evidence="4" type="ORF">SELMODRAFT_448668</name>
</gene>
<organism evidence="5">
    <name type="scientific">Selaginella moellendorffii</name>
    <name type="common">Spikemoss</name>
    <dbReference type="NCBI Taxonomy" id="88036"/>
    <lineage>
        <taxon>Eukaryota</taxon>
        <taxon>Viridiplantae</taxon>
        <taxon>Streptophyta</taxon>
        <taxon>Embryophyta</taxon>
        <taxon>Tracheophyta</taxon>
        <taxon>Lycopodiopsida</taxon>
        <taxon>Selaginellales</taxon>
        <taxon>Selaginellaceae</taxon>
        <taxon>Selaginella</taxon>
    </lineage>
</organism>
<dbReference type="eggNOG" id="ENOG502QUNW">
    <property type="taxonomic scope" value="Eukaryota"/>
</dbReference>
<feature type="chain" id="PRO_5003123395" description="Bulb-type lectin domain-containing protein" evidence="2">
    <location>
        <begin position="22"/>
        <end position="371"/>
    </location>
</feature>